<dbReference type="Proteomes" id="UP000249493">
    <property type="component" value="Unassembled WGS sequence"/>
</dbReference>
<dbReference type="CDD" id="cd02440">
    <property type="entry name" value="AdoMet_MTases"/>
    <property type="match status" value="1"/>
</dbReference>
<dbReference type="EMBL" id="QLIN01000005">
    <property type="protein sequence ID" value="RAI69514.1"/>
    <property type="molecule type" value="Genomic_DNA"/>
</dbReference>
<keyword evidence="2" id="KW-0808">Transferase</keyword>
<dbReference type="InterPro" id="IPR029063">
    <property type="entry name" value="SAM-dependent_MTases_sf"/>
</dbReference>
<dbReference type="GO" id="GO:0032259">
    <property type="term" value="P:methylation"/>
    <property type="evidence" value="ECO:0007669"/>
    <property type="project" value="UniProtKB-KW"/>
</dbReference>
<reference evidence="2 3" key="1">
    <citation type="submission" date="2018-06" db="EMBL/GenBank/DDBJ databases">
        <authorList>
            <person name="Zhirakovskaya E."/>
        </authorList>
    </citation>
    <scope>NUCLEOTIDE SEQUENCE [LARGE SCALE GENOMIC DNA]</scope>
    <source>
        <strain evidence="2 3">LY3</strain>
    </source>
</reference>
<evidence type="ECO:0000313" key="2">
    <source>
        <dbReference type="EMBL" id="RAI69514.1"/>
    </source>
</evidence>
<comment type="caution">
    <text evidence="2">The sequence shown here is derived from an EMBL/GenBank/DDBJ whole genome shotgun (WGS) entry which is preliminary data.</text>
</comment>
<proteinExistence type="predicted"/>
<gene>
    <name evidence="2" type="ORF">DOZ80_15375</name>
</gene>
<feature type="domain" description="Methyltransferase" evidence="1">
    <location>
        <begin position="39"/>
        <end position="97"/>
    </location>
</feature>
<dbReference type="AlphaFoldDB" id="A0A327N5K5"/>
<organism evidence="2 3">
    <name type="scientific">Pseudomonas fluorescens</name>
    <dbReference type="NCBI Taxonomy" id="294"/>
    <lineage>
        <taxon>Bacteria</taxon>
        <taxon>Pseudomonadati</taxon>
        <taxon>Pseudomonadota</taxon>
        <taxon>Gammaproteobacteria</taxon>
        <taxon>Pseudomonadales</taxon>
        <taxon>Pseudomonadaceae</taxon>
        <taxon>Pseudomonas</taxon>
    </lineage>
</organism>
<evidence type="ECO:0000313" key="3">
    <source>
        <dbReference type="Proteomes" id="UP000249493"/>
    </source>
</evidence>
<accession>A0A327N5K5</accession>
<name>A0A327N5K5_PSEFL</name>
<dbReference type="GO" id="GO:0008168">
    <property type="term" value="F:methyltransferase activity"/>
    <property type="evidence" value="ECO:0007669"/>
    <property type="project" value="UniProtKB-KW"/>
</dbReference>
<dbReference type="InterPro" id="IPR041698">
    <property type="entry name" value="Methyltransf_25"/>
</dbReference>
<keyword evidence="2" id="KW-0489">Methyltransferase</keyword>
<dbReference type="Pfam" id="PF13649">
    <property type="entry name" value="Methyltransf_25"/>
    <property type="match status" value="1"/>
</dbReference>
<dbReference type="SUPFAM" id="SSF53335">
    <property type="entry name" value="S-adenosyl-L-methionine-dependent methyltransferases"/>
    <property type="match status" value="1"/>
</dbReference>
<protein>
    <submittedName>
        <fullName evidence="2">Class I SAM-dependent methyltransferase</fullName>
    </submittedName>
</protein>
<sequence length="240" mass="26701">MFQISNAIQYSGTWESESQSFDSHNVYKRLAQDIPLERVLEVGCGIGNGTKHLADGRAVLALDNNEHLIAKASAQLKEAGQSAQIHHCDLFELNEEDLKVIADFQPKVVVAWFIGSHGEDINARTVGESDAFEKAKLYREHIEDIVVSDKVSVDSVEIINLVNRSTMATSASDEEVFESQKADYDEHVFGPVGFEVYDVKLSRWDRTGSTFFYGQAHNPNFAGGETVQVITSIFARRKTS</sequence>
<dbReference type="Gene3D" id="3.40.50.150">
    <property type="entry name" value="Vaccinia Virus protein VP39"/>
    <property type="match status" value="1"/>
</dbReference>
<dbReference type="RefSeq" id="WP_111283956.1">
    <property type="nucleotide sequence ID" value="NZ_QLIN01000005.1"/>
</dbReference>
<evidence type="ECO:0000259" key="1">
    <source>
        <dbReference type="Pfam" id="PF13649"/>
    </source>
</evidence>